<evidence type="ECO:0000313" key="1">
    <source>
        <dbReference type="EMBL" id="GLB44836.1"/>
    </source>
</evidence>
<organism evidence="1 2">
    <name type="scientific">Lyophyllum shimeji</name>
    <name type="common">Hon-shimeji</name>
    <name type="synonym">Tricholoma shimeji</name>
    <dbReference type="NCBI Taxonomy" id="47721"/>
    <lineage>
        <taxon>Eukaryota</taxon>
        <taxon>Fungi</taxon>
        <taxon>Dikarya</taxon>
        <taxon>Basidiomycota</taxon>
        <taxon>Agaricomycotina</taxon>
        <taxon>Agaricomycetes</taxon>
        <taxon>Agaricomycetidae</taxon>
        <taxon>Agaricales</taxon>
        <taxon>Tricholomatineae</taxon>
        <taxon>Lyophyllaceae</taxon>
        <taxon>Lyophyllum</taxon>
    </lineage>
</organism>
<dbReference type="AlphaFoldDB" id="A0A9P3Q177"/>
<name>A0A9P3Q177_LYOSH</name>
<reference evidence="1" key="1">
    <citation type="submission" date="2022-07" db="EMBL/GenBank/DDBJ databases">
        <title>The genome of Lyophyllum shimeji provides insight into the initial evolution of ectomycorrhizal fungal genome.</title>
        <authorList>
            <person name="Kobayashi Y."/>
            <person name="Shibata T."/>
            <person name="Hirakawa H."/>
            <person name="Shigenobu S."/>
            <person name="Nishiyama T."/>
            <person name="Yamada A."/>
            <person name="Hasebe M."/>
            <person name="Kawaguchi M."/>
        </authorList>
    </citation>
    <scope>NUCLEOTIDE SEQUENCE</scope>
    <source>
        <strain evidence="1">AT787</strain>
    </source>
</reference>
<accession>A0A9P3Q177</accession>
<gene>
    <name evidence="1" type="ORF">LshimejAT787_1801730</name>
</gene>
<protein>
    <submittedName>
        <fullName evidence="1">Uncharacterized protein</fullName>
    </submittedName>
</protein>
<comment type="caution">
    <text evidence="1">The sequence shown here is derived from an EMBL/GenBank/DDBJ whole genome shotgun (WGS) entry which is preliminary data.</text>
</comment>
<keyword evidence="2" id="KW-1185">Reference proteome</keyword>
<evidence type="ECO:0000313" key="2">
    <source>
        <dbReference type="Proteomes" id="UP001063166"/>
    </source>
</evidence>
<dbReference type="Proteomes" id="UP001063166">
    <property type="component" value="Unassembled WGS sequence"/>
</dbReference>
<sequence>MSFILAFYGPIFALPDQVLISLPTDKHERGGKASVVQQLSSGTDSGALTYGASTYVEGMNMNEQPPSGSNY</sequence>
<proteinExistence type="predicted"/>
<dbReference type="EMBL" id="BRPK01000018">
    <property type="protein sequence ID" value="GLB44836.1"/>
    <property type="molecule type" value="Genomic_DNA"/>
</dbReference>